<feature type="domain" description="DUF3850" evidence="1">
    <location>
        <begin position="12"/>
        <end position="82"/>
    </location>
</feature>
<dbReference type="EMBL" id="ATIR01000067">
    <property type="protein sequence ID" value="EPI07193.1"/>
    <property type="molecule type" value="Genomic_DNA"/>
</dbReference>
<evidence type="ECO:0000313" key="3">
    <source>
        <dbReference type="Proteomes" id="UP000015750"/>
    </source>
</evidence>
<dbReference type="Proteomes" id="UP000015750">
    <property type="component" value="Unassembled WGS sequence"/>
</dbReference>
<gene>
    <name evidence="2" type="ORF">D358_02014</name>
</gene>
<proteinExistence type="predicted"/>
<dbReference type="AlphaFoldDB" id="A0ABC9TJW5"/>
<comment type="caution">
    <text evidence="2">The sequence shown here is derived from an EMBL/GenBank/DDBJ whole genome shotgun (WGS) entry which is preliminary data.</text>
</comment>
<dbReference type="RefSeq" id="WP_016627470.1">
    <property type="nucleotide sequence ID" value="NZ_KE351819.1"/>
</dbReference>
<organism evidence="2 3">
    <name type="scientific">Enterococcus faecalis RP2S-4</name>
    <dbReference type="NCBI Taxonomy" id="1244145"/>
    <lineage>
        <taxon>Bacteria</taxon>
        <taxon>Bacillati</taxon>
        <taxon>Bacillota</taxon>
        <taxon>Bacilli</taxon>
        <taxon>Lactobacillales</taxon>
        <taxon>Enterococcaceae</taxon>
        <taxon>Enterococcus</taxon>
    </lineage>
</organism>
<evidence type="ECO:0000259" key="1">
    <source>
        <dbReference type="Pfam" id="PF12961"/>
    </source>
</evidence>
<dbReference type="InterPro" id="IPR015947">
    <property type="entry name" value="PUA-like_sf"/>
</dbReference>
<reference evidence="2 3" key="1">
    <citation type="submission" date="2013-06" db="EMBL/GenBank/DDBJ databases">
        <authorList>
            <person name="Weinstock G."/>
            <person name="Sodergren E."/>
            <person name="Lobos E.A."/>
            <person name="Fulton L."/>
            <person name="Fulton R."/>
            <person name="Courtney L."/>
            <person name="Fronick C."/>
            <person name="O'Laughlin M."/>
            <person name="Godfrey J."/>
            <person name="Wilson R.M."/>
            <person name="Miner T."/>
            <person name="Farmer C."/>
            <person name="Delehaunty K."/>
            <person name="Cordes M."/>
            <person name="Minx P."/>
            <person name="Tomlinson C."/>
            <person name="Chen J."/>
            <person name="Wollam A."/>
            <person name="Pepin K.H."/>
            <person name="Bhonagiri V."/>
            <person name="Zhang X."/>
            <person name="Warren W."/>
            <person name="Mitreva M."/>
            <person name="Mardis E.R."/>
            <person name="Wilson R.K."/>
        </authorList>
    </citation>
    <scope>NUCLEOTIDE SEQUENCE [LARGE SCALE GENOMIC DNA]</scope>
    <source>
        <strain evidence="2 3">RP2S-4</strain>
    </source>
</reference>
<protein>
    <submittedName>
        <fullName evidence="2">ASCH domain protein</fullName>
    </submittedName>
</protein>
<dbReference type="Gene3D" id="2.30.130.30">
    <property type="entry name" value="Hypothetical protein"/>
    <property type="match status" value="1"/>
</dbReference>
<sequence length="83" mass="9962">MENKVISKEVNHSLKILPEYFEDVKSGLKKFEIRRNDRHYKIGDILELREFIEGKYTGNKCFVRVNYMTDYAQRENYVVLGIE</sequence>
<accession>A0ABC9TJW5</accession>
<evidence type="ECO:0000313" key="2">
    <source>
        <dbReference type="EMBL" id="EPI07193.1"/>
    </source>
</evidence>
<dbReference type="Pfam" id="PF12961">
    <property type="entry name" value="DUF3850"/>
    <property type="match status" value="1"/>
</dbReference>
<dbReference type="InterPro" id="IPR039440">
    <property type="entry name" value="DUF3850"/>
</dbReference>
<name>A0ABC9TJW5_ENTFL</name>
<dbReference type="SUPFAM" id="SSF88697">
    <property type="entry name" value="PUA domain-like"/>
    <property type="match status" value="1"/>
</dbReference>